<evidence type="ECO:0000256" key="2">
    <source>
        <dbReference type="ARBA" id="ARBA00022692"/>
    </source>
</evidence>
<gene>
    <name evidence="6" type="ORF">KVH43_01185</name>
</gene>
<evidence type="ECO:0000256" key="4">
    <source>
        <dbReference type="ARBA" id="ARBA00023136"/>
    </source>
</evidence>
<proteinExistence type="predicted"/>
<evidence type="ECO:0000313" key="7">
    <source>
        <dbReference type="Proteomes" id="UP000886818"/>
    </source>
</evidence>
<feature type="transmembrane region" description="Helical" evidence="5">
    <location>
        <begin position="46"/>
        <end position="65"/>
    </location>
</feature>
<keyword evidence="7" id="KW-1185">Reference proteome</keyword>
<evidence type="ECO:0000256" key="1">
    <source>
        <dbReference type="ARBA" id="ARBA00004141"/>
    </source>
</evidence>
<sequence length="109" mass="11960">MLTTEQKLLCGAAHLGWIVGFPIIAPLIIMLLTADMFVKNQAKEALAFQIGMMILGAIFGFLSIILIGIPFLLVVWFAAFILPVIATIRSCKGIDYSYPITGSFIRKNL</sequence>
<dbReference type="RefSeq" id="WP_218283113.1">
    <property type="nucleotide sequence ID" value="NZ_CP078093.1"/>
</dbReference>
<dbReference type="InterPro" id="IPR019109">
    <property type="entry name" value="MamF_MmsF"/>
</dbReference>
<keyword evidence="2 5" id="KW-0812">Transmembrane</keyword>
<organism evidence="6 7">
    <name type="scientific">Crassaminicella indica</name>
    <dbReference type="NCBI Taxonomy" id="2855394"/>
    <lineage>
        <taxon>Bacteria</taxon>
        <taxon>Bacillati</taxon>
        <taxon>Bacillota</taxon>
        <taxon>Clostridia</taxon>
        <taxon>Eubacteriales</taxon>
        <taxon>Clostridiaceae</taxon>
        <taxon>Crassaminicella</taxon>
    </lineage>
</organism>
<feature type="transmembrane region" description="Helical" evidence="5">
    <location>
        <begin position="12"/>
        <end position="34"/>
    </location>
</feature>
<dbReference type="EMBL" id="CP078093">
    <property type="protein sequence ID" value="QXM06417.1"/>
    <property type="molecule type" value="Genomic_DNA"/>
</dbReference>
<keyword evidence="4 5" id="KW-0472">Membrane</keyword>
<name>A0ABX8RBI6_9CLOT</name>
<dbReference type="Proteomes" id="UP000886818">
    <property type="component" value="Chromosome"/>
</dbReference>
<evidence type="ECO:0000256" key="5">
    <source>
        <dbReference type="SAM" id="Phobius"/>
    </source>
</evidence>
<protein>
    <submittedName>
        <fullName evidence="6">DUF4870 domain-containing protein</fullName>
    </submittedName>
</protein>
<comment type="subcellular location">
    <subcellularLocation>
        <location evidence="1">Membrane</location>
        <topology evidence="1">Multi-pass membrane protein</topology>
    </subcellularLocation>
</comment>
<reference evidence="6" key="1">
    <citation type="submission" date="2021-07" db="EMBL/GenBank/DDBJ databases">
        <title>Complete genome sequence of Crassaminicella sp. 143-21, isolated from a deep-sea hydrothermal vent.</title>
        <authorList>
            <person name="Li X."/>
        </authorList>
    </citation>
    <scope>NUCLEOTIDE SEQUENCE</scope>
    <source>
        <strain evidence="6">143-21</strain>
    </source>
</reference>
<evidence type="ECO:0000313" key="6">
    <source>
        <dbReference type="EMBL" id="QXM06417.1"/>
    </source>
</evidence>
<feature type="transmembrane region" description="Helical" evidence="5">
    <location>
        <begin position="71"/>
        <end position="88"/>
    </location>
</feature>
<keyword evidence="3 5" id="KW-1133">Transmembrane helix</keyword>
<dbReference type="Pfam" id="PF09685">
    <property type="entry name" value="MamF_MmsF"/>
    <property type="match status" value="1"/>
</dbReference>
<evidence type="ECO:0000256" key="3">
    <source>
        <dbReference type="ARBA" id="ARBA00022989"/>
    </source>
</evidence>
<accession>A0ABX8RBI6</accession>